<dbReference type="OrthoDB" id="7058586at2"/>
<accession>A0A238JEG2</accession>
<reference evidence="2" key="1">
    <citation type="submission" date="2017-05" db="EMBL/GenBank/DDBJ databases">
        <authorList>
            <person name="Rodrigo-Torres L."/>
            <person name="Arahal R. D."/>
            <person name="Lucena T."/>
        </authorList>
    </citation>
    <scope>NUCLEOTIDE SEQUENCE [LARGE SCALE GENOMIC DNA]</scope>
    <source>
        <strain evidence="2">CECT 8649</strain>
    </source>
</reference>
<dbReference type="EMBL" id="FXXP01000002">
    <property type="protein sequence ID" value="SMX29019.1"/>
    <property type="molecule type" value="Genomic_DNA"/>
</dbReference>
<sequence length="165" mass="17931">MLLQTSSAPLPALSALHQMRRAGDFLDCYRIASPMAPRAAAEIITNFPIWAQLLVKLRGLVTTPFGLKQSGPEGVDSVGFFPVISETPDELIAGFDDKHLNFCVSTIQQDGYVYLATWVSPHNIGGRIYLATILPFHILIARNALVRVARHSNTGQSGGDSLEAQ</sequence>
<keyword evidence="2" id="KW-1185">Reference proteome</keyword>
<gene>
    <name evidence="1" type="ORF">TRP8649_03149</name>
</gene>
<evidence type="ECO:0008006" key="3">
    <source>
        <dbReference type="Google" id="ProtNLM"/>
    </source>
</evidence>
<dbReference type="AlphaFoldDB" id="A0A238JEG2"/>
<name>A0A238JEG2_9RHOB</name>
<evidence type="ECO:0000313" key="2">
    <source>
        <dbReference type="Proteomes" id="UP000225972"/>
    </source>
</evidence>
<protein>
    <recommendedName>
        <fullName evidence="3">DUF2867 domain-containing protein</fullName>
    </recommendedName>
</protein>
<dbReference type="InterPro" id="IPR021295">
    <property type="entry name" value="DUF2867"/>
</dbReference>
<evidence type="ECO:0000313" key="1">
    <source>
        <dbReference type="EMBL" id="SMX29019.1"/>
    </source>
</evidence>
<dbReference type="Pfam" id="PF11066">
    <property type="entry name" value="DUF2867"/>
    <property type="match status" value="1"/>
</dbReference>
<dbReference type="Proteomes" id="UP000225972">
    <property type="component" value="Unassembled WGS sequence"/>
</dbReference>
<proteinExistence type="predicted"/>
<dbReference type="RefSeq" id="WP_099246772.1">
    <property type="nucleotide sequence ID" value="NZ_FXXP01000002.1"/>
</dbReference>
<organism evidence="1 2">
    <name type="scientific">Pelagimonas phthalicica</name>
    <dbReference type="NCBI Taxonomy" id="1037362"/>
    <lineage>
        <taxon>Bacteria</taxon>
        <taxon>Pseudomonadati</taxon>
        <taxon>Pseudomonadota</taxon>
        <taxon>Alphaproteobacteria</taxon>
        <taxon>Rhodobacterales</taxon>
        <taxon>Roseobacteraceae</taxon>
        <taxon>Pelagimonas</taxon>
    </lineage>
</organism>